<comment type="caution">
    <text evidence="2">The sequence shown here is derived from an EMBL/GenBank/DDBJ whole genome shotgun (WGS) entry which is preliminary data.</text>
</comment>
<keyword evidence="1" id="KW-1133">Transmembrane helix</keyword>
<gene>
    <name evidence="2" type="ORF">SDC9_124327</name>
</gene>
<reference evidence="2" key="1">
    <citation type="submission" date="2019-08" db="EMBL/GenBank/DDBJ databases">
        <authorList>
            <person name="Kucharzyk K."/>
            <person name="Murdoch R.W."/>
            <person name="Higgins S."/>
            <person name="Loffler F."/>
        </authorList>
    </citation>
    <scope>NUCLEOTIDE SEQUENCE</scope>
</reference>
<proteinExistence type="predicted"/>
<name>A0A645CK57_9ZZZZ</name>
<feature type="transmembrane region" description="Helical" evidence="1">
    <location>
        <begin position="188"/>
        <end position="216"/>
    </location>
</feature>
<evidence type="ECO:0000256" key="1">
    <source>
        <dbReference type="SAM" id="Phobius"/>
    </source>
</evidence>
<feature type="transmembrane region" description="Helical" evidence="1">
    <location>
        <begin position="50"/>
        <end position="73"/>
    </location>
</feature>
<dbReference type="EMBL" id="VSSQ01027869">
    <property type="protein sequence ID" value="MPM77324.1"/>
    <property type="molecule type" value="Genomic_DNA"/>
</dbReference>
<sequence length="220" mass="26719">MRKIRYVIPKREMFLYILMLLLPISFMYLFSFDMRFNLKYGIFYTYRYILYIFCFIFCFWNYFFSHLIIHYFLIVIKLDEEKFVISSPFRKKTGNIPFKSITKLIVNKKFIKIFFIKNNNNDLDNLDNNKENNEIDIIIPLIMGGVIHKEDFLYIMNTFKDIEIVYDNVTQDEILNIISKKQIYKYRIGVIFAYIACIGILFGLLSNLFFIFLFILCKIY</sequence>
<evidence type="ECO:0000313" key="2">
    <source>
        <dbReference type="EMBL" id="MPM77324.1"/>
    </source>
</evidence>
<accession>A0A645CK57</accession>
<feature type="transmembrane region" description="Helical" evidence="1">
    <location>
        <begin position="12"/>
        <end position="30"/>
    </location>
</feature>
<keyword evidence="1" id="KW-0472">Membrane</keyword>
<dbReference type="AlphaFoldDB" id="A0A645CK57"/>
<keyword evidence="1" id="KW-0812">Transmembrane</keyword>
<protein>
    <submittedName>
        <fullName evidence="2">Uncharacterized protein</fullName>
    </submittedName>
</protein>
<organism evidence="2">
    <name type="scientific">bioreactor metagenome</name>
    <dbReference type="NCBI Taxonomy" id="1076179"/>
    <lineage>
        <taxon>unclassified sequences</taxon>
        <taxon>metagenomes</taxon>
        <taxon>ecological metagenomes</taxon>
    </lineage>
</organism>